<evidence type="ECO:0000313" key="1">
    <source>
        <dbReference type="EMBL" id="CAK9319566.1"/>
    </source>
</evidence>
<proteinExistence type="predicted"/>
<protein>
    <submittedName>
        <fullName evidence="1">Uncharacterized protein</fullName>
    </submittedName>
</protein>
<dbReference type="Proteomes" id="UP001642487">
    <property type="component" value="Chromosome 4"/>
</dbReference>
<accession>A0ABP0YKF8</accession>
<keyword evidence="2" id="KW-1185">Reference proteome</keyword>
<name>A0ABP0YKF8_9ROSI</name>
<evidence type="ECO:0000313" key="2">
    <source>
        <dbReference type="Proteomes" id="UP001642487"/>
    </source>
</evidence>
<organism evidence="1 2">
    <name type="scientific">Citrullus colocynthis</name>
    <name type="common">colocynth</name>
    <dbReference type="NCBI Taxonomy" id="252529"/>
    <lineage>
        <taxon>Eukaryota</taxon>
        <taxon>Viridiplantae</taxon>
        <taxon>Streptophyta</taxon>
        <taxon>Embryophyta</taxon>
        <taxon>Tracheophyta</taxon>
        <taxon>Spermatophyta</taxon>
        <taxon>Magnoliopsida</taxon>
        <taxon>eudicotyledons</taxon>
        <taxon>Gunneridae</taxon>
        <taxon>Pentapetalae</taxon>
        <taxon>rosids</taxon>
        <taxon>fabids</taxon>
        <taxon>Cucurbitales</taxon>
        <taxon>Cucurbitaceae</taxon>
        <taxon>Benincaseae</taxon>
        <taxon>Citrullus</taxon>
    </lineage>
</organism>
<gene>
    <name evidence="1" type="ORF">CITCOLO1_LOCUS11574</name>
</gene>
<dbReference type="EMBL" id="OZ021738">
    <property type="protein sequence ID" value="CAK9319566.1"/>
    <property type="molecule type" value="Genomic_DNA"/>
</dbReference>
<reference evidence="1 2" key="1">
    <citation type="submission" date="2024-03" db="EMBL/GenBank/DDBJ databases">
        <authorList>
            <person name="Gkanogiannis A."/>
            <person name="Becerra Lopez-Lavalle L."/>
        </authorList>
    </citation>
    <scope>NUCLEOTIDE SEQUENCE [LARGE SCALE GENOMIC DNA]</scope>
</reference>
<sequence>MKGEEEVRGVAPSVTVKRKGQYPARQFGTALGMRMQKIIQGCGEVLTLSLAHRWSDLVMHRWSEMEGGAGHTSLARVDDRGKEEIVARVTKLRWRRQKSC</sequence>